<feature type="domain" description="Transcription elongation factor GreA/GreB N-terminal" evidence="10">
    <location>
        <begin position="5"/>
        <end position="73"/>
    </location>
</feature>
<evidence type="ECO:0000256" key="8">
    <source>
        <dbReference type="HAMAP-Rule" id="MF_00105"/>
    </source>
</evidence>
<dbReference type="GO" id="GO:0006354">
    <property type="term" value="P:DNA-templated transcription elongation"/>
    <property type="evidence" value="ECO:0007669"/>
    <property type="project" value="TreeGrafter"/>
</dbReference>
<organism evidence="11 12">
    <name type="scientific">Candidatus Roizmanbacteria bacterium RIFOXYD1_FULL_38_12</name>
    <dbReference type="NCBI Taxonomy" id="1802093"/>
    <lineage>
        <taxon>Bacteria</taxon>
        <taxon>Candidatus Roizmaniibacteriota</taxon>
    </lineage>
</organism>
<feature type="domain" description="Transcription elongation factor GreA/GreB C-terminal" evidence="9">
    <location>
        <begin position="80"/>
        <end position="151"/>
    </location>
</feature>
<reference evidence="11 12" key="1">
    <citation type="journal article" date="2016" name="Nat. Commun.">
        <title>Thousands of microbial genomes shed light on interconnected biogeochemical processes in an aquifer system.</title>
        <authorList>
            <person name="Anantharaman K."/>
            <person name="Brown C.T."/>
            <person name="Hug L.A."/>
            <person name="Sharon I."/>
            <person name="Castelle C.J."/>
            <person name="Probst A.J."/>
            <person name="Thomas B.C."/>
            <person name="Singh A."/>
            <person name="Wilkins M.J."/>
            <person name="Karaoz U."/>
            <person name="Brodie E.L."/>
            <person name="Williams K.H."/>
            <person name="Hubbard S.S."/>
            <person name="Banfield J.F."/>
        </authorList>
    </citation>
    <scope>NUCLEOTIDE SEQUENCE [LARGE SCALE GENOMIC DNA]</scope>
</reference>
<evidence type="ECO:0000256" key="6">
    <source>
        <dbReference type="ARBA" id="ARBA00024916"/>
    </source>
</evidence>
<dbReference type="Gene3D" id="3.10.50.30">
    <property type="entry name" value="Transcription elongation factor, GreA/GreB, C-terminal domain"/>
    <property type="match status" value="1"/>
</dbReference>
<dbReference type="EMBL" id="MGBR01000001">
    <property type="protein sequence ID" value="OGK73817.1"/>
    <property type="molecule type" value="Genomic_DNA"/>
</dbReference>
<dbReference type="InterPro" id="IPR028624">
    <property type="entry name" value="Tscrpt_elong_fac_GreA/B"/>
</dbReference>
<dbReference type="InterPro" id="IPR023459">
    <property type="entry name" value="Tscrpt_elong_fac_GreA/B_fam"/>
</dbReference>
<dbReference type="Pfam" id="PF03449">
    <property type="entry name" value="GreA_GreB_N"/>
    <property type="match status" value="1"/>
</dbReference>
<evidence type="ECO:0000313" key="12">
    <source>
        <dbReference type="Proteomes" id="UP000177050"/>
    </source>
</evidence>
<evidence type="ECO:0000256" key="2">
    <source>
        <dbReference type="ARBA" id="ARBA00013729"/>
    </source>
</evidence>
<comment type="function">
    <text evidence="6 8">Necessary for efficient RNA polymerase transcription elongation past template-encoded arresting sites. The arresting sites in DNA have the property of trapping a certain fraction of elongating RNA polymerases that pass through, resulting in locked ternary complexes. Cleavage of the nascent transcript by cleavage factors such as GreA or GreB allows the resumption of elongation from the new 3'terminus. GreA releases sequences of 2 to 3 nucleotides.</text>
</comment>
<dbReference type="GO" id="GO:0003677">
    <property type="term" value="F:DNA binding"/>
    <property type="evidence" value="ECO:0007669"/>
    <property type="project" value="UniProtKB-UniRule"/>
</dbReference>
<comment type="caution">
    <text evidence="11">The sequence shown here is derived from an EMBL/GenBank/DDBJ whole genome shotgun (WGS) entry which is preliminary data.</text>
</comment>
<dbReference type="Pfam" id="PF01272">
    <property type="entry name" value="GreA_GreB"/>
    <property type="match status" value="1"/>
</dbReference>
<dbReference type="PANTHER" id="PTHR30437">
    <property type="entry name" value="TRANSCRIPTION ELONGATION FACTOR GREA"/>
    <property type="match status" value="1"/>
</dbReference>
<evidence type="ECO:0000259" key="9">
    <source>
        <dbReference type="Pfam" id="PF01272"/>
    </source>
</evidence>
<dbReference type="InterPro" id="IPR036953">
    <property type="entry name" value="GreA/GreB_C_sf"/>
</dbReference>
<dbReference type="InterPro" id="IPR001437">
    <property type="entry name" value="Tscrpt_elong_fac_GreA/B_C"/>
</dbReference>
<dbReference type="GO" id="GO:0070063">
    <property type="term" value="F:RNA polymerase binding"/>
    <property type="evidence" value="ECO:0007669"/>
    <property type="project" value="InterPro"/>
</dbReference>
<dbReference type="AlphaFoldDB" id="A0A1F7L115"/>
<dbReference type="PIRSF" id="PIRSF006092">
    <property type="entry name" value="GreA_GreB"/>
    <property type="match status" value="1"/>
</dbReference>
<dbReference type="Gene3D" id="1.10.287.180">
    <property type="entry name" value="Transcription elongation factor, GreA/GreB, N-terminal domain"/>
    <property type="match status" value="1"/>
</dbReference>
<dbReference type="GO" id="GO:0032784">
    <property type="term" value="P:regulation of DNA-templated transcription elongation"/>
    <property type="evidence" value="ECO:0007669"/>
    <property type="project" value="UniProtKB-UniRule"/>
</dbReference>
<proteinExistence type="inferred from homology"/>
<evidence type="ECO:0000256" key="3">
    <source>
        <dbReference type="ARBA" id="ARBA00023015"/>
    </source>
</evidence>
<dbReference type="FunFam" id="1.10.287.180:FF:000001">
    <property type="entry name" value="Transcription elongation factor GreA"/>
    <property type="match status" value="1"/>
</dbReference>
<sequence>MQKIKFTRGGYADLKKEYDGLILNRVKAVSELQRAREMGDLSENAAYRVARSALSRIDSRIRRIDKILRSAVVVDPPKDGYIDLGSRVTLEEDDGQEKTVYLVDGYESDIMRGKISVYSPIGKALRGKRKGDKIIVTTPKGKVIFTINDVS</sequence>
<dbReference type="Proteomes" id="UP000177050">
    <property type="component" value="Unassembled WGS sequence"/>
</dbReference>
<evidence type="ECO:0000256" key="1">
    <source>
        <dbReference type="ARBA" id="ARBA00008213"/>
    </source>
</evidence>
<dbReference type="InterPro" id="IPR022691">
    <property type="entry name" value="Tscrpt_elong_fac_GreA/B_N"/>
</dbReference>
<evidence type="ECO:0000256" key="7">
    <source>
        <dbReference type="ARBA" id="ARBA00030776"/>
    </source>
</evidence>
<accession>A0A1F7L115</accession>
<comment type="similarity">
    <text evidence="1 8">Belongs to the GreA/GreB family.</text>
</comment>
<evidence type="ECO:0000259" key="10">
    <source>
        <dbReference type="Pfam" id="PF03449"/>
    </source>
</evidence>
<protein>
    <recommendedName>
        <fullName evidence="2 8">Transcription elongation factor GreA</fullName>
    </recommendedName>
    <alternativeName>
        <fullName evidence="7 8">Transcript cleavage factor GreA</fullName>
    </alternativeName>
</protein>
<keyword evidence="4 8" id="KW-0238">DNA-binding</keyword>
<name>A0A1F7L115_9BACT</name>
<keyword evidence="3 8" id="KW-0805">Transcription regulation</keyword>
<evidence type="ECO:0000256" key="5">
    <source>
        <dbReference type="ARBA" id="ARBA00023163"/>
    </source>
</evidence>
<dbReference type="SUPFAM" id="SSF46557">
    <property type="entry name" value="GreA transcript cleavage protein, N-terminal domain"/>
    <property type="match status" value="1"/>
</dbReference>
<gene>
    <name evidence="8" type="primary">greA</name>
    <name evidence="11" type="ORF">A3K52_03480</name>
</gene>
<evidence type="ECO:0000256" key="4">
    <source>
        <dbReference type="ARBA" id="ARBA00023125"/>
    </source>
</evidence>
<dbReference type="PANTHER" id="PTHR30437:SF4">
    <property type="entry name" value="TRANSCRIPTION ELONGATION FACTOR GREA"/>
    <property type="match status" value="1"/>
</dbReference>
<dbReference type="SUPFAM" id="SSF54534">
    <property type="entry name" value="FKBP-like"/>
    <property type="match status" value="1"/>
</dbReference>
<dbReference type="InterPro" id="IPR036805">
    <property type="entry name" value="Tscrpt_elong_fac_GreA/B_N_sf"/>
</dbReference>
<evidence type="ECO:0000313" key="11">
    <source>
        <dbReference type="EMBL" id="OGK73817.1"/>
    </source>
</evidence>
<dbReference type="HAMAP" id="MF_00105">
    <property type="entry name" value="GreA_GreB"/>
    <property type="match status" value="1"/>
</dbReference>
<keyword evidence="5 8" id="KW-0804">Transcription</keyword>